<feature type="non-terminal residue" evidence="8">
    <location>
        <position position="187"/>
    </location>
</feature>
<comment type="function">
    <text evidence="1">Cilium- and flagellum-specific protein that plays a role in axonemal structure organization and motility. May play a role in outer and inner dynein arm assembly.</text>
</comment>
<evidence type="ECO:0000256" key="7">
    <source>
        <dbReference type="ARBA" id="ARBA00023273"/>
    </source>
</evidence>
<dbReference type="InterPro" id="IPR029416">
    <property type="entry name" value="CFAP300"/>
</dbReference>
<dbReference type="GO" id="GO:0005930">
    <property type="term" value="C:axoneme"/>
    <property type="evidence" value="ECO:0007669"/>
    <property type="project" value="UniProtKB-SubCell"/>
</dbReference>
<dbReference type="Pfam" id="PF14926">
    <property type="entry name" value="CFAP300"/>
    <property type="match status" value="1"/>
</dbReference>
<protein>
    <recommendedName>
        <fullName evidence="4">Cilia- and flagella-associated protein 300</fullName>
    </recommendedName>
</protein>
<accession>A0A2G8JMB9</accession>
<evidence type="ECO:0000256" key="2">
    <source>
        <dbReference type="ARBA" id="ARBA00004430"/>
    </source>
</evidence>
<dbReference type="AlphaFoldDB" id="A0A2G8JMB9"/>
<dbReference type="PANTHER" id="PTHR31078:SF1">
    <property type="entry name" value="CILIA- AND FLAGELLA-ASSOCIATED PROTEIN 300"/>
    <property type="match status" value="1"/>
</dbReference>
<evidence type="ECO:0000256" key="3">
    <source>
        <dbReference type="ARBA" id="ARBA00009205"/>
    </source>
</evidence>
<keyword evidence="5" id="KW-0963">Cytoplasm</keyword>
<sequence>SMQDYFFVQYYSYDQIFQVYQKNDLVMDFLQDPAVISTIKVVGDNGTVGPVGMAAGKVEVTEIPCSVTSMTFFDRLTDQDVVRESGHIVKCFDDFYEDFTISDELRKMLLLEDSDNYEMYNDAERQEFLFLLFKHICLGGAVCQYEDFIEPYLTTTKVIYKDLVSVRKDPATQKLKVSSIILKVKAW</sequence>
<dbReference type="OrthoDB" id="10259249at2759"/>
<comment type="subcellular location">
    <subcellularLocation>
        <location evidence="2">Cytoplasm</location>
        <location evidence="2">Cytoskeleton</location>
        <location evidence="2">Cilium axoneme</location>
    </subcellularLocation>
</comment>
<comment type="caution">
    <text evidence="8">The sequence shown here is derived from an EMBL/GenBank/DDBJ whole genome shotgun (WGS) entry which is preliminary data.</text>
</comment>
<dbReference type="EMBL" id="MRZV01001602">
    <property type="protein sequence ID" value="PIK36880.1"/>
    <property type="molecule type" value="Genomic_DNA"/>
</dbReference>
<comment type="similarity">
    <text evidence="3">Belongs to the CFAP300 family.</text>
</comment>
<keyword evidence="6" id="KW-0206">Cytoskeleton</keyword>
<dbReference type="PANTHER" id="PTHR31078">
    <property type="entry name" value="CILIA- AND FLAGELLA-ASSOCIATED PROTEIN 300"/>
    <property type="match status" value="1"/>
</dbReference>
<name>A0A2G8JMB9_STIJA</name>
<reference evidence="8 9" key="1">
    <citation type="journal article" date="2017" name="PLoS Biol.">
        <title>The sea cucumber genome provides insights into morphological evolution and visceral regeneration.</title>
        <authorList>
            <person name="Zhang X."/>
            <person name="Sun L."/>
            <person name="Yuan J."/>
            <person name="Sun Y."/>
            <person name="Gao Y."/>
            <person name="Zhang L."/>
            <person name="Li S."/>
            <person name="Dai H."/>
            <person name="Hamel J.F."/>
            <person name="Liu C."/>
            <person name="Yu Y."/>
            <person name="Liu S."/>
            <person name="Lin W."/>
            <person name="Guo K."/>
            <person name="Jin S."/>
            <person name="Xu P."/>
            <person name="Storey K.B."/>
            <person name="Huan P."/>
            <person name="Zhang T."/>
            <person name="Zhou Y."/>
            <person name="Zhang J."/>
            <person name="Lin C."/>
            <person name="Li X."/>
            <person name="Xing L."/>
            <person name="Huo D."/>
            <person name="Sun M."/>
            <person name="Wang L."/>
            <person name="Mercier A."/>
            <person name="Li F."/>
            <person name="Yang H."/>
            <person name="Xiang J."/>
        </authorList>
    </citation>
    <scope>NUCLEOTIDE SEQUENCE [LARGE SCALE GENOMIC DNA]</scope>
    <source>
        <strain evidence="8">Shaxun</strain>
        <tissue evidence="8">Muscle</tissue>
    </source>
</reference>
<gene>
    <name evidence="8" type="ORF">BSL78_26305</name>
</gene>
<proteinExistence type="inferred from homology"/>
<dbReference type="STRING" id="307972.A0A2G8JMB9"/>
<dbReference type="Proteomes" id="UP000230750">
    <property type="component" value="Unassembled WGS sequence"/>
</dbReference>
<keyword evidence="7" id="KW-0966">Cell projection</keyword>
<evidence type="ECO:0000256" key="5">
    <source>
        <dbReference type="ARBA" id="ARBA00022490"/>
    </source>
</evidence>
<feature type="non-terminal residue" evidence="8">
    <location>
        <position position="1"/>
    </location>
</feature>
<evidence type="ECO:0000313" key="8">
    <source>
        <dbReference type="EMBL" id="PIK36880.1"/>
    </source>
</evidence>
<evidence type="ECO:0000256" key="6">
    <source>
        <dbReference type="ARBA" id="ARBA00023212"/>
    </source>
</evidence>
<evidence type="ECO:0000313" key="9">
    <source>
        <dbReference type="Proteomes" id="UP000230750"/>
    </source>
</evidence>
<keyword evidence="9" id="KW-1185">Reference proteome</keyword>
<organism evidence="8 9">
    <name type="scientific">Stichopus japonicus</name>
    <name type="common">Sea cucumber</name>
    <dbReference type="NCBI Taxonomy" id="307972"/>
    <lineage>
        <taxon>Eukaryota</taxon>
        <taxon>Metazoa</taxon>
        <taxon>Echinodermata</taxon>
        <taxon>Eleutherozoa</taxon>
        <taxon>Echinozoa</taxon>
        <taxon>Holothuroidea</taxon>
        <taxon>Aspidochirotacea</taxon>
        <taxon>Aspidochirotida</taxon>
        <taxon>Stichopodidae</taxon>
        <taxon>Apostichopus</taxon>
    </lineage>
</organism>
<evidence type="ECO:0000256" key="1">
    <source>
        <dbReference type="ARBA" id="ARBA00002404"/>
    </source>
</evidence>
<evidence type="ECO:0000256" key="4">
    <source>
        <dbReference type="ARBA" id="ARBA00022174"/>
    </source>
</evidence>